<sequence length="443" mass="47192">ALAEFIELLDQLLNVGTSPQWKDPADSSEPSLGQIVVILAITGLASISITWKGSTERRLYKTRQRRIDMIVNRRLAQATSWESTGQPLASPPPLRPELTAFFEATRQRASATAAATKRSTETPADETGNAIDQRSKSVDSVGQQQHHSRQASSSVKHSSSSKGGGHKSGPLSLPVETEEPQPPAAKLRTIQSAVAASMAIQGKPSVLVGEKAGLSRKKKDKGSSILGVAKAKPVVPIDKKKAAKPKRQHGTIKAKVVDRSSITTATSQSDDHVDRSRVLTPVPPISPTPAAVPEPVGEEGVDFACDVEAVVKRSDPVTSSLMESAATWEESSSGTADGGDGSSHINTTATTTVQPFEDPLEAQQLSASLEMLFKQAPVYDLPLLPDDDEASEDLSTLLKNLDGALLVGDQQQQQQQRAAADPYEIMGSWRGQEDTQNHLASPS</sequence>
<dbReference type="AlphaFoldDB" id="A0A7J6QEJ5"/>
<evidence type="ECO:0000256" key="1">
    <source>
        <dbReference type="SAM" id="MobiDB-lite"/>
    </source>
</evidence>
<feature type="region of interest" description="Disordered" evidence="1">
    <location>
        <begin position="237"/>
        <end position="296"/>
    </location>
</feature>
<name>A0A7J6QEJ5_PEROL</name>
<feature type="compositionally biased region" description="Low complexity" evidence="1">
    <location>
        <begin position="106"/>
        <end position="117"/>
    </location>
</feature>
<feature type="region of interest" description="Disordered" evidence="1">
    <location>
        <begin position="315"/>
        <end position="358"/>
    </location>
</feature>
<feature type="compositionally biased region" description="Pro residues" evidence="1">
    <location>
        <begin position="281"/>
        <end position="292"/>
    </location>
</feature>
<evidence type="ECO:0000313" key="2">
    <source>
        <dbReference type="EMBL" id="KAF4706688.1"/>
    </source>
</evidence>
<organism evidence="2 3">
    <name type="scientific">Perkinsus olseni</name>
    <name type="common">Perkinsus atlanticus</name>
    <dbReference type="NCBI Taxonomy" id="32597"/>
    <lineage>
        <taxon>Eukaryota</taxon>
        <taxon>Sar</taxon>
        <taxon>Alveolata</taxon>
        <taxon>Perkinsozoa</taxon>
        <taxon>Perkinsea</taxon>
        <taxon>Perkinsida</taxon>
        <taxon>Perkinsidae</taxon>
        <taxon>Perkinsus</taxon>
    </lineage>
</organism>
<dbReference type="EMBL" id="JABANM010030190">
    <property type="protein sequence ID" value="KAF4706688.1"/>
    <property type="molecule type" value="Genomic_DNA"/>
</dbReference>
<feature type="non-terminal residue" evidence="2">
    <location>
        <position position="443"/>
    </location>
</feature>
<gene>
    <name evidence="2" type="ORF">FOZ62_006990</name>
</gene>
<feature type="non-terminal residue" evidence="2">
    <location>
        <position position="1"/>
    </location>
</feature>
<comment type="caution">
    <text evidence="2">The sequence shown here is derived from an EMBL/GenBank/DDBJ whole genome shotgun (WGS) entry which is preliminary data.</text>
</comment>
<feature type="compositionally biased region" description="Low complexity" evidence="1">
    <location>
        <begin position="150"/>
        <end position="161"/>
    </location>
</feature>
<feature type="region of interest" description="Disordered" evidence="1">
    <location>
        <begin position="409"/>
        <end position="443"/>
    </location>
</feature>
<protein>
    <submittedName>
        <fullName evidence="2">Uncharacterized protein</fullName>
    </submittedName>
</protein>
<feature type="compositionally biased region" description="Polar residues" evidence="1">
    <location>
        <begin position="344"/>
        <end position="354"/>
    </location>
</feature>
<reference evidence="2 3" key="1">
    <citation type="submission" date="2020-04" db="EMBL/GenBank/DDBJ databases">
        <title>Perkinsus olseni comparative genomics.</title>
        <authorList>
            <person name="Bogema D.R."/>
        </authorList>
    </citation>
    <scope>NUCLEOTIDE SEQUENCE [LARGE SCALE GENOMIC DNA]</scope>
    <source>
        <strain evidence="2">ATCC PRA-205</strain>
    </source>
</reference>
<evidence type="ECO:0000313" key="3">
    <source>
        <dbReference type="Proteomes" id="UP000574390"/>
    </source>
</evidence>
<feature type="compositionally biased region" description="Basic residues" evidence="1">
    <location>
        <begin position="241"/>
        <end position="252"/>
    </location>
</feature>
<feature type="region of interest" description="Disordered" evidence="1">
    <location>
        <begin position="106"/>
        <end position="185"/>
    </location>
</feature>
<accession>A0A7J6QEJ5</accession>
<proteinExistence type="predicted"/>
<dbReference type="Proteomes" id="UP000574390">
    <property type="component" value="Unassembled WGS sequence"/>
</dbReference>